<feature type="transmembrane region" description="Helical" evidence="1">
    <location>
        <begin position="132"/>
        <end position="158"/>
    </location>
</feature>
<evidence type="ECO:0000313" key="3">
    <source>
        <dbReference type="Proteomes" id="UP000256253"/>
    </source>
</evidence>
<dbReference type="Proteomes" id="UP000256253">
    <property type="component" value="Unassembled WGS sequence"/>
</dbReference>
<dbReference type="RefSeq" id="WP_147301410.1">
    <property type="nucleotide sequence ID" value="NZ_QTUA01000001.1"/>
</dbReference>
<proteinExistence type="predicted"/>
<dbReference type="AlphaFoldDB" id="A0A3D9URG5"/>
<evidence type="ECO:0000256" key="1">
    <source>
        <dbReference type="SAM" id="Phobius"/>
    </source>
</evidence>
<feature type="transmembrane region" description="Helical" evidence="1">
    <location>
        <begin position="12"/>
        <end position="40"/>
    </location>
</feature>
<gene>
    <name evidence="2" type="ORF">DFJ65_2994</name>
</gene>
<feature type="transmembrane region" description="Helical" evidence="1">
    <location>
        <begin position="55"/>
        <end position="76"/>
    </location>
</feature>
<protein>
    <submittedName>
        <fullName evidence="2">Uncharacterized protein</fullName>
    </submittedName>
</protein>
<feature type="transmembrane region" description="Helical" evidence="1">
    <location>
        <begin position="88"/>
        <end position="120"/>
    </location>
</feature>
<sequence>MTQPHTTRRRGVIPAYPVALGIVFAICTVGMALNLIAAIATDVVDEGPRTLREQLAGVIGFGIGGLTISLLGAWWFSRTEARAKVGAIVFGALAVPTIILFFSGTPGMFGATAAFLAGLTRGRTAATGAPRVFGIVGLVFAILNVLVTVAGVSIAWIVEGSPNAR</sequence>
<reference evidence="2 3" key="1">
    <citation type="submission" date="2018-08" db="EMBL/GenBank/DDBJ databases">
        <title>Sequencing the genomes of 1000 actinobacteria strains.</title>
        <authorList>
            <person name="Klenk H.-P."/>
        </authorList>
    </citation>
    <scope>NUCLEOTIDE SEQUENCE [LARGE SCALE GENOMIC DNA]</scope>
    <source>
        <strain evidence="2 3">DSM 22967</strain>
    </source>
</reference>
<dbReference type="OrthoDB" id="3830188at2"/>
<keyword evidence="3" id="KW-1185">Reference proteome</keyword>
<comment type="caution">
    <text evidence="2">The sequence shown here is derived from an EMBL/GenBank/DDBJ whole genome shotgun (WGS) entry which is preliminary data.</text>
</comment>
<keyword evidence="1" id="KW-0472">Membrane</keyword>
<dbReference type="EMBL" id="QTUA01000001">
    <property type="protein sequence ID" value="REF31907.1"/>
    <property type="molecule type" value="Genomic_DNA"/>
</dbReference>
<evidence type="ECO:0000313" key="2">
    <source>
        <dbReference type="EMBL" id="REF31907.1"/>
    </source>
</evidence>
<name>A0A3D9URG5_9MICO</name>
<keyword evidence="1" id="KW-1133">Transmembrane helix</keyword>
<accession>A0A3D9URG5</accession>
<organism evidence="2 3">
    <name type="scientific">Calidifontibacter indicus</name>
    <dbReference type="NCBI Taxonomy" id="419650"/>
    <lineage>
        <taxon>Bacteria</taxon>
        <taxon>Bacillati</taxon>
        <taxon>Actinomycetota</taxon>
        <taxon>Actinomycetes</taxon>
        <taxon>Micrococcales</taxon>
        <taxon>Dermacoccaceae</taxon>
        <taxon>Calidifontibacter</taxon>
    </lineage>
</organism>
<keyword evidence="1" id="KW-0812">Transmembrane</keyword>